<keyword evidence="2" id="KW-1185">Reference proteome</keyword>
<sequence length="342" mass="38209">MNRADLSERLSMSGTAPTKTYVVEAHADDPAPVLARLEGVSSVRPTDDVYLFEVATGFGDLWVDTLDRRFWRFHTDASVAESNRFLRRNIEARRDLDWIWLSSGQLRSVWPQARRKAVLTDFRSGRLTSGVSPASTLRLQLKGDAADAITDLISSDPRYRSALAFDRIQIHADEPEYGTVEEVISRRGKFLVSGDSFELHSAIVSSVVDRYRAFVEACEGRGMRWSGLGDEGGGRLSGSVISLNFGRPIEDLRGWIDELVSSRAPFRLWGVPRFEDGIAEVDAVDLHIGHRLRLAVGEDWLRVYLPSGSCGNTVARLIANLQHRFDGSLTLVDNELEHLRIA</sequence>
<dbReference type="InterPro" id="IPR058966">
    <property type="entry name" value="MJECL33-like"/>
</dbReference>
<reference evidence="2" key="1">
    <citation type="submission" date="2016-10" db="EMBL/GenBank/DDBJ databases">
        <title>Frankia sp. NRRL B-16386 Genome sequencing.</title>
        <authorList>
            <person name="Ghodhbane-Gtari F."/>
            <person name="Swanson E."/>
            <person name="Gueddou A."/>
            <person name="Hezbri K."/>
            <person name="Ktari K."/>
            <person name="Nouioui I."/>
            <person name="Morris K."/>
            <person name="Simpson S."/>
            <person name="Abebe-Akele F."/>
            <person name="Thomas K."/>
            <person name="Gtari M."/>
            <person name="Tisa L.S."/>
        </authorList>
    </citation>
    <scope>NUCLEOTIDE SEQUENCE [LARGE SCALE GENOMIC DNA]</scope>
    <source>
        <strain evidence="2">NRRL B-16386</strain>
    </source>
</reference>
<evidence type="ECO:0000313" key="1">
    <source>
        <dbReference type="EMBL" id="ONH31254.1"/>
    </source>
</evidence>
<proteinExistence type="predicted"/>
<organism evidence="1 2">
    <name type="scientific">Pseudofrankia asymbiotica</name>
    <dbReference type="NCBI Taxonomy" id="1834516"/>
    <lineage>
        <taxon>Bacteria</taxon>
        <taxon>Bacillati</taxon>
        <taxon>Actinomycetota</taxon>
        <taxon>Actinomycetes</taxon>
        <taxon>Frankiales</taxon>
        <taxon>Frankiaceae</taxon>
        <taxon>Pseudofrankia</taxon>
    </lineage>
</organism>
<protein>
    <submittedName>
        <fullName evidence="1">Uncharacterized protein</fullName>
    </submittedName>
</protein>
<name>A0A1V2IDM1_9ACTN</name>
<dbReference type="OrthoDB" id="2810383at2"/>
<comment type="caution">
    <text evidence="1">The sequence shown here is derived from an EMBL/GenBank/DDBJ whole genome shotgun (WGS) entry which is preliminary data.</text>
</comment>
<gene>
    <name evidence="1" type="ORF">BL253_10350</name>
</gene>
<dbReference type="RefSeq" id="WP_076815886.1">
    <property type="nucleotide sequence ID" value="NZ_MOMC01000017.1"/>
</dbReference>
<accession>A0A1V2IDM1</accession>
<dbReference type="EMBL" id="MOMC01000017">
    <property type="protein sequence ID" value="ONH31254.1"/>
    <property type="molecule type" value="Genomic_DNA"/>
</dbReference>
<dbReference type="Proteomes" id="UP000188929">
    <property type="component" value="Unassembled WGS sequence"/>
</dbReference>
<evidence type="ECO:0000313" key="2">
    <source>
        <dbReference type="Proteomes" id="UP000188929"/>
    </source>
</evidence>
<dbReference type="Pfam" id="PF25924">
    <property type="entry name" value="MJECL33"/>
    <property type="match status" value="1"/>
</dbReference>
<dbReference type="AlphaFoldDB" id="A0A1V2IDM1"/>